<evidence type="ECO:0008006" key="4">
    <source>
        <dbReference type="Google" id="ProtNLM"/>
    </source>
</evidence>
<feature type="transmembrane region" description="Helical" evidence="1">
    <location>
        <begin position="301"/>
        <end position="325"/>
    </location>
</feature>
<dbReference type="RefSeq" id="WP_161836795.1">
    <property type="nucleotide sequence ID" value="NZ_CP048000.1"/>
</dbReference>
<feature type="transmembrane region" description="Helical" evidence="1">
    <location>
        <begin position="61"/>
        <end position="78"/>
    </location>
</feature>
<dbReference type="KEGG" id="anr:Ana3638_03485"/>
<feature type="transmembrane region" description="Helical" evidence="1">
    <location>
        <begin position="198"/>
        <end position="215"/>
    </location>
</feature>
<evidence type="ECO:0000313" key="3">
    <source>
        <dbReference type="Proteomes" id="UP000464314"/>
    </source>
</evidence>
<dbReference type="EMBL" id="CP048000">
    <property type="protein sequence ID" value="QHQ59959.1"/>
    <property type="molecule type" value="Genomic_DNA"/>
</dbReference>
<feature type="transmembrane region" description="Helical" evidence="1">
    <location>
        <begin position="150"/>
        <end position="168"/>
    </location>
</feature>
<evidence type="ECO:0000313" key="2">
    <source>
        <dbReference type="EMBL" id="QHQ59959.1"/>
    </source>
</evidence>
<feature type="transmembrane region" description="Helical" evidence="1">
    <location>
        <begin position="37"/>
        <end position="54"/>
    </location>
</feature>
<dbReference type="Proteomes" id="UP000464314">
    <property type="component" value="Chromosome"/>
</dbReference>
<feature type="transmembrane region" description="Helical" evidence="1">
    <location>
        <begin position="12"/>
        <end position="31"/>
    </location>
</feature>
<protein>
    <recommendedName>
        <fullName evidence="4">Polysaccharide polymerase</fullName>
    </recommendedName>
</protein>
<dbReference type="AlphaFoldDB" id="A0A6P1TIM0"/>
<gene>
    <name evidence="2" type="ORF">Ana3638_03485</name>
</gene>
<sequence>MGVLRVPKVQIALQWGILIMCLKTSFLQSAIIPYKDVFDIIFTVMSVVCFVISIVQERFSIKTLLLYGIVTLVSLFSVLKTGNYGFLITIIVCLAIRGQYLDKIFTLIFKLQFFFFVVHTCIAVLLFILGNLSLVLLINGVDRYCFGFRHPNSFSIYLFNLLILWTWLNYEKIKIKHIFGIFFVALVAMYFTKTRTSFIITIFFCMLLLVSKTKYSFKNLMNIIAKFIVPICAGVTLFFVKLILSGNIFAMSINTLLTGRIKLGAYGVSHFGYSLFGQDITKYNVVWDSEWGLNGFTFDNLYTYLAVNQGLVWIGMLSGLFYLLAKKGDLKISVFIIIWALYGITEVHGLNGFNCFPIFLVALLFRSGKPVFKRGEQVEKARAGIYSHSCI</sequence>
<organism evidence="2 3">
    <name type="scientific">Anaerocolumna sedimenticola</name>
    <dbReference type="NCBI Taxonomy" id="2696063"/>
    <lineage>
        <taxon>Bacteria</taxon>
        <taxon>Bacillati</taxon>
        <taxon>Bacillota</taxon>
        <taxon>Clostridia</taxon>
        <taxon>Lachnospirales</taxon>
        <taxon>Lachnospiraceae</taxon>
        <taxon>Anaerocolumna</taxon>
    </lineage>
</organism>
<evidence type="ECO:0000256" key="1">
    <source>
        <dbReference type="SAM" id="Phobius"/>
    </source>
</evidence>
<keyword evidence="1" id="KW-1133">Transmembrane helix</keyword>
<feature type="transmembrane region" description="Helical" evidence="1">
    <location>
        <begin position="113"/>
        <end position="138"/>
    </location>
</feature>
<reference evidence="2 3" key="1">
    <citation type="submission" date="2020-01" db="EMBL/GenBank/DDBJ databases">
        <title>Genome analysis of Anaerocolumna sp. CBA3638.</title>
        <authorList>
            <person name="Kim J."/>
            <person name="Roh S.W."/>
        </authorList>
    </citation>
    <scope>NUCLEOTIDE SEQUENCE [LARGE SCALE GENOMIC DNA]</scope>
    <source>
        <strain evidence="2 3">CBA3638</strain>
    </source>
</reference>
<accession>A0A6P1TIM0</accession>
<name>A0A6P1TIM0_9FIRM</name>
<keyword evidence="3" id="KW-1185">Reference proteome</keyword>
<feature type="transmembrane region" description="Helical" evidence="1">
    <location>
        <begin position="332"/>
        <end position="350"/>
    </location>
</feature>
<keyword evidence="1" id="KW-0472">Membrane</keyword>
<proteinExistence type="predicted"/>
<feature type="transmembrane region" description="Helical" evidence="1">
    <location>
        <begin position="227"/>
        <end position="250"/>
    </location>
</feature>
<keyword evidence="1" id="KW-0812">Transmembrane</keyword>